<comment type="caution">
    <text evidence="1">The sequence shown here is derived from an EMBL/GenBank/DDBJ whole genome shotgun (WGS) entry which is preliminary data.</text>
</comment>
<evidence type="ECO:0000313" key="1">
    <source>
        <dbReference type="EMBL" id="KAA6395184.1"/>
    </source>
</evidence>
<feature type="non-terminal residue" evidence="1">
    <location>
        <position position="38"/>
    </location>
</feature>
<evidence type="ECO:0000313" key="2">
    <source>
        <dbReference type="Proteomes" id="UP000324800"/>
    </source>
</evidence>
<reference evidence="1 2" key="1">
    <citation type="submission" date="2019-03" db="EMBL/GenBank/DDBJ databases">
        <title>Single cell metagenomics reveals metabolic interactions within the superorganism composed of flagellate Streblomastix strix and complex community of Bacteroidetes bacteria on its surface.</title>
        <authorList>
            <person name="Treitli S.C."/>
            <person name="Kolisko M."/>
            <person name="Husnik F."/>
            <person name="Keeling P."/>
            <person name="Hampl V."/>
        </authorList>
    </citation>
    <scope>NUCLEOTIDE SEQUENCE [LARGE SCALE GENOMIC DNA]</scope>
    <source>
        <strain evidence="1">ST1C</strain>
    </source>
</reference>
<dbReference type="EMBL" id="SNRW01001748">
    <property type="protein sequence ID" value="KAA6395184.1"/>
    <property type="molecule type" value="Genomic_DNA"/>
</dbReference>
<gene>
    <name evidence="1" type="ORF">EZS28_009285</name>
</gene>
<proteinExistence type="predicted"/>
<sequence>MVDKLTASHGKTIYQNYVDEHILYILTIQRQTVDEFGQ</sequence>
<dbReference type="Proteomes" id="UP000324800">
    <property type="component" value="Unassembled WGS sequence"/>
</dbReference>
<protein>
    <submittedName>
        <fullName evidence="1">Uncharacterized protein</fullName>
    </submittedName>
</protein>
<name>A0A5J4WJC4_9EUKA</name>
<dbReference type="AlphaFoldDB" id="A0A5J4WJC4"/>
<organism evidence="1 2">
    <name type="scientific">Streblomastix strix</name>
    <dbReference type="NCBI Taxonomy" id="222440"/>
    <lineage>
        <taxon>Eukaryota</taxon>
        <taxon>Metamonada</taxon>
        <taxon>Preaxostyla</taxon>
        <taxon>Oxymonadida</taxon>
        <taxon>Streblomastigidae</taxon>
        <taxon>Streblomastix</taxon>
    </lineage>
</organism>
<dbReference type="OrthoDB" id="18896at2759"/>
<accession>A0A5J4WJC4</accession>